<keyword evidence="5" id="KW-0378">Hydrolase</keyword>
<protein>
    <recommendedName>
        <fullName evidence="3">beta-N-acetylhexosaminidase</fullName>
        <ecNumber evidence="3">3.2.1.52</ecNumber>
    </recommendedName>
</protein>
<dbReference type="AlphaFoldDB" id="A0AAD4D5A8"/>
<dbReference type="InterPro" id="IPR017853">
    <property type="entry name" value="GH"/>
</dbReference>
<reference evidence="13" key="1">
    <citation type="journal article" date="2020" name="Fungal Divers.">
        <title>Resolving the Mortierellaceae phylogeny through synthesis of multi-gene phylogenetics and phylogenomics.</title>
        <authorList>
            <person name="Vandepol N."/>
            <person name="Liber J."/>
            <person name="Desiro A."/>
            <person name="Na H."/>
            <person name="Kennedy M."/>
            <person name="Barry K."/>
            <person name="Grigoriev I.V."/>
            <person name="Miller A.N."/>
            <person name="O'Donnell K."/>
            <person name="Stajich J.E."/>
            <person name="Bonito G."/>
        </authorList>
    </citation>
    <scope>NUCLEOTIDE SEQUENCE</scope>
    <source>
        <strain evidence="13">NRRL 28262</strain>
    </source>
</reference>
<sequence length="776" mass="84913">MTKKNDVLQKSSYSPLSQHDPDADTMLDNPNSTAARQRQHDRNNNNSSSDDDDSNEGDMDYGQHQGRTSIEIEPSAAAGSSSSSAVHGTPTRRPTSQQRLQAPDAQDEDDETHISNNRGGYGSGDKSTHWGRNWIRYLAIACIAGALALVITMLVLKPWQSNKSKLLPITNDAANVLPDNQPIWPVPKSFSHGEGSEKVVLSPNFQIKVQSSSSSSSGAPVALAPDSILTKAIARCMDRLQVKRNTTSWTVETSIDITGTSTPLLELILVVDNTEAKLEYGMGESYAINIGTKHAGSAGGTPQSLQDLEKRVLQPAAPLNARAEHSPETTTAVLTASTQWGAIYGLDTFTQLVVATRAAAAAPAAAPVNNRLEIPNTPWSINDEPRFSHRGLLLDTSRNYVSVPDIILTLDAMSVVKMNVFHWHVLDQQTYPLVSKAFPDLTAKGAQNPEKIYSPQDVAAIIQHGAERGIRVLPEFDSPGHAASWGRAYSNLTVCLDALPHSTYAAEPPAGQLDPLEPFVYTVLDTLVKEWAAQFPDSQAHIGGDEVNMNCWKTSQRLSDYIDNVNRRDGYEKAIMPVPKINAQADNSEFMTRNSAGANGKEVKQSGEDKLLELYLDRIFAMFLAQGKRPIVWEEMALEHNVRLPKSAIIQVWKDAINAKKVIAQGRPVILSSSEFWYLDCGAGAWLIGSEGQSWCKFASWQRIYSYALTDGMNEEEQKMVYGGEICMWGEQTDSSNLHSNIWPRSAAAAEVLWSGTKDAKGHSRPLLDAARRLSA</sequence>
<evidence type="ECO:0000256" key="6">
    <source>
        <dbReference type="ARBA" id="ARBA00023180"/>
    </source>
</evidence>
<dbReference type="InterPro" id="IPR025705">
    <property type="entry name" value="Beta_hexosaminidase_sua/sub"/>
</dbReference>
<evidence type="ECO:0000259" key="11">
    <source>
        <dbReference type="Pfam" id="PF00728"/>
    </source>
</evidence>
<dbReference type="Gene3D" id="3.20.20.80">
    <property type="entry name" value="Glycosidases"/>
    <property type="match status" value="1"/>
</dbReference>
<evidence type="ECO:0000256" key="9">
    <source>
        <dbReference type="SAM" id="MobiDB-lite"/>
    </source>
</evidence>
<feature type="compositionally biased region" description="Low complexity" evidence="9">
    <location>
        <begin position="75"/>
        <end position="85"/>
    </location>
</feature>
<dbReference type="Pfam" id="PF14845">
    <property type="entry name" value="Glycohydro_20b2"/>
    <property type="match status" value="1"/>
</dbReference>
<evidence type="ECO:0000256" key="5">
    <source>
        <dbReference type="ARBA" id="ARBA00022801"/>
    </source>
</evidence>
<comment type="catalytic activity">
    <reaction evidence="1">
        <text>Hydrolysis of terminal non-reducing N-acetyl-D-hexosamine residues in N-acetyl-beta-D-hexosaminides.</text>
        <dbReference type="EC" id="3.2.1.52"/>
    </reaction>
</comment>
<dbReference type="PRINTS" id="PR00738">
    <property type="entry name" value="GLHYDRLASE20"/>
</dbReference>
<keyword evidence="6" id="KW-0325">Glycoprotein</keyword>
<evidence type="ECO:0000259" key="12">
    <source>
        <dbReference type="Pfam" id="PF14845"/>
    </source>
</evidence>
<comment type="caution">
    <text evidence="13">The sequence shown here is derived from an EMBL/GenBank/DDBJ whole genome shotgun (WGS) entry which is preliminary data.</text>
</comment>
<evidence type="ECO:0000313" key="13">
    <source>
        <dbReference type="EMBL" id="KAG0268185.1"/>
    </source>
</evidence>
<proteinExistence type="inferred from homology"/>
<evidence type="ECO:0000256" key="4">
    <source>
        <dbReference type="ARBA" id="ARBA00022729"/>
    </source>
</evidence>
<evidence type="ECO:0000256" key="7">
    <source>
        <dbReference type="ARBA" id="ARBA00023295"/>
    </source>
</evidence>
<evidence type="ECO:0000256" key="2">
    <source>
        <dbReference type="ARBA" id="ARBA00006285"/>
    </source>
</evidence>
<dbReference type="CDD" id="cd06562">
    <property type="entry name" value="GH20_HexA_HexB-like"/>
    <property type="match status" value="1"/>
</dbReference>
<feature type="active site" description="Proton donor" evidence="8">
    <location>
        <position position="546"/>
    </location>
</feature>
<dbReference type="PANTHER" id="PTHR22600">
    <property type="entry name" value="BETA-HEXOSAMINIDASE"/>
    <property type="match status" value="1"/>
</dbReference>
<dbReference type="GO" id="GO:0030203">
    <property type="term" value="P:glycosaminoglycan metabolic process"/>
    <property type="evidence" value="ECO:0007669"/>
    <property type="project" value="TreeGrafter"/>
</dbReference>
<keyword evidence="10" id="KW-1133">Transmembrane helix</keyword>
<keyword evidence="7" id="KW-0326">Glycosidase</keyword>
<name>A0AAD4D5A8_9FUNG</name>
<dbReference type="GO" id="GO:0016020">
    <property type="term" value="C:membrane"/>
    <property type="evidence" value="ECO:0007669"/>
    <property type="project" value="TreeGrafter"/>
</dbReference>
<feature type="region of interest" description="Disordered" evidence="9">
    <location>
        <begin position="1"/>
        <end position="126"/>
    </location>
</feature>
<dbReference type="EC" id="3.2.1.52" evidence="3"/>
<dbReference type="PANTHER" id="PTHR22600:SF26">
    <property type="entry name" value="BETA-N-ACETYLHEXOSAMINIDASE"/>
    <property type="match status" value="1"/>
</dbReference>
<gene>
    <name evidence="13" type="ORF">BGZ95_002582</name>
</gene>
<feature type="compositionally biased region" description="Polar residues" evidence="9">
    <location>
        <begin position="8"/>
        <end position="17"/>
    </location>
</feature>
<comment type="similarity">
    <text evidence="2">Belongs to the glycosyl hydrolase 20 family.</text>
</comment>
<dbReference type="SUPFAM" id="SSF55545">
    <property type="entry name" value="beta-N-acetylhexosaminidase-like domain"/>
    <property type="match status" value="2"/>
</dbReference>
<dbReference type="SUPFAM" id="SSF51445">
    <property type="entry name" value="(Trans)glycosidases"/>
    <property type="match status" value="1"/>
</dbReference>
<dbReference type="InterPro" id="IPR029018">
    <property type="entry name" value="Hex-like_dom2"/>
</dbReference>
<feature type="compositionally biased region" description="Acidic residues" evidence="9">
    <location>
        <begin position="49"/>
        <end position="59"/>
    </location>
</feature>
<dbReference type="Pfam" id="PF00728">
    <property type="entry name" value="Glyco_hydro_20"/>
    <property type="match status" value="1"/>
</dbReference>
<accession>A0AAD4D5A8</accession>
<evidence type="ECO:0000256" key="1">
    <source>
        <dbReference type="ARBA" id="ARBA00001231"/>
    </source>
</evidence>
<keyword evidence="10" id="KW-0812">Transmembrane</keyword>
<feature type="domain" description="Glycoside hydrolase family 20 catalytic" evidence="11">
    <location>
        <begin position="387"/>
        <end position="756"/>
    </location>
</feature>
<feature type="domain" description="Beta-hexosaminidase eukaryotic type N-terminal" evidence="12">
    <location>
        <begin position="183"/>
        <end position="293"/>
    </location>
</feature>
<keyword evidence="14" id="KW-1185">Reference proteome</keyword>
<organism evidence="13 14">
    <name type="scientific">Linnemannia exigua</name>
    <dbReference type="NCBI Taxonomy" id="604196"/>
    <lineage>
        <taxon>Eukaryota</taxon>
        <taxon>Fungi</taxon>
        <taxon>Fungi incertae sedis</taxon>
        <taxon>Mucoromycota</taxon>
        <taxon>Mortierellomycotina</taxon>
        <taxon>Mortierellomycetes</taxon>
        <taxon>Mortierellales</taxon>
        <taxon>Mortierellaceae</taxon>
        <taxon>Linnemannia</taxon>
    </lineage>
</organism>
<feature type="transmembrane region" description="Helical" evidence="10">
    <location>
        <begin position="134"/>
        <end position="156"/>
    </location>
</feature>
<feature type="non-terminal residue" evidence="13">
    <location>
        <position position="776"/>
    </location>
</feature>
<evidence type="ECO:0000256" key="3">
    <source>
        <dbReference type="ARBA" id="ARBA00012663"/>
    </source>
</evidence>
<keyword evidence="10" id="KW-0472">Membrane</keyword>
<dbReference type="GO" id="GO:0004563">
    <property type="term" value="F:beta-N-acetylhexosaminidase activity"/>
    <property type="evidence" value="ECO:0007669"/>
    <property type="project" value="UniProtKB-EC"/>
</dbReference>
<evidence type="ECO:0000256" key="8">
    <source>
        <dbReference type="PIRSR" id="PIRSR625705-1"/>
    </source>
</evidence>
<dbReference type="Proteomes" id="UP001194580">
    <property type="component" value="Unassembled WGS sequence"/>
</dbReference>
<dbReference type="InterPro" id="IPR015883">
    <property type="entry name" value="Glyco_hydro_20_cat"/>
</dbReference>
<dbReference type="InterPro" id="IPR029019">
    <property type="entry name" value="HEX_eukaryotic_N"/>
</dbReference>
<evidence type="ECO:0000256" key="10">
    <source>
        <dbReference type="SAM" id="Phobius"/>
    </source>
</evidence>
<evidence type="ECO:0000313" key="14">
    <source>
        <dbReference type="Proteomes" id="UP001194580"/>
    </source>
</evidence>
<dbReference type="Gene3D" id="3.30.379.10">
    <property type="entry name" value="Chitobiase/beta-hexosaminidase domain 2-like"/>
    <property type="match status" value="1"/>
</dbReference>
<keyword evidence="4" id="KW-0732">Signal</keyword>
<dbReference type="EMBL" id="JAAAIL010001550">
    <property type="protein sequence ID" value="KAG0268185.1"/>
    <property type="molecule type" value="Genomic_DNA"/>
</dbReference>
<dbReference type="GO" id="GO:0005975">
    <property type="term" value="P:carbohydrate metabolic process"/>
    <property type="evidence" value="ECO:0007669"/>
    <property type="project" value="InterPro"/>
</dbReference>